<evidence type="ECO:0000259" key="1">
    <source>
        <dbReference type="Pfam" id="PF12697"/>
    </source>
</evidence>
<dbReference type="Proteomes" id="UP000281128">
    <property type="component" value="Unassembled WGS sequence"/>
</dbReference>
<dbReference type="RefSeq" id="WP_121167129.1">
    <property type="nucleotide sequence ID" value="NZ_RAPE01000003.1"/>
</dbReference>
<keyword evidence="2" id="KW-0378">Hydrolase</keyword>
<dbReference type="Pfam" id="PF12697">
    <property type="entry name" value="Abhydrolase_6"/>
    <property type="match status" value="1"/>
</dbReference>
<dbReference type="InterPro" id="IPR000073">
    <property type="entry name" value="AB_hydrolase_1"/>
</dbReference>
<dbReference type="Gene3D" id="3.40.50.1820">
    <property type="entry name" value="alpha/beta hydrolase"/>
    <property type="match status" value="1"/>
</dbReference>
<dbReference type="InterPro" id="IPR029058">
    <property type="entry name" value="AB_hydrolase_fold"/>
</dbReference>
<feature type="domain" description="AB hydrolase-1" evidence="1">
    <location>
        <begin position="24"/>
        <end position="260"/>
    </location>
</feature>
<name>A0A3A8B8F2_9RHOB</name>
<evidence type="ECO:0000313" key="3">
    <source>
        <dbReference type="Proteomes" id="UP000281128"/>
    </source>
</evidence>
<sequence length="269" mass="28134">MPKAIRGGFPTYWTTFGQGPREALLIHCSLAQSGAWGGMARRLSGALTMTAFDLPGHGRSGDWDGRGEIQQVTTGIAADFACAGPVDVIGHSFGGTVALRMAVDYPDRVRTLVLIEPVFFAAGMRADPQAAETCRAQEAAFDAAMARGDHETAAREFLGRWGDGAPWEDLNEAERAGIIARIPLIEAATPALYDDIGGLLAPGVLDSVAAPALLIEGSESPGIIGAVNDALAARLPRAERSVIGGAAHMAPISHPAQVSAEILRFLQQA</sequence>
<accession>A0A3A8B8F2</accession>
<dbReference type="GO" id="GO:0016787">
    <property type="term" value="F:hydrolase activity"/>
    <property type="evidence" value="ECO:0007669"/>
    <property type="project" value="UniProtKB-KW"/>
</dbReference>
<proteinExistence type="predicted"/>
<comment type="caution">
    <text evidence="2">The sequence shown here is derived from an EMBL/GenBank/DDBJ whole genome shotgun (WGS) entry which is preliminary data.</text>
</comment>
<dbReference type="SUPFAM" id="SSF53474">
    <property type="entry name" value="alpha/beta-Hydrolases"/>
    <property type="match status" value="1"/>
</dbReference>
<dbReference type="EMBL" id="RAPE01000003">
    <property type="protein sequence ID" value="RKF13858.1"/>
    <property type="molecule type" value="Genomic_DNA"/>
</dbReference>
<dbReference type="PRINTS" id="PR00412">
    <property type="entry name" value="EPOXHYDRLASE"/>
</dbReference>
<evidence type="ECO:0000313" key="2">
    <source>
        <dbReference type="EMBL" id="RKF13858.1"/>
    </source>
</evidence>
<reference evidence="2 3" key="1">
    <citation type="submission" date="2018-09" db="EMBL/GenBank/DDBJ databases">
        <title>Roseovarius spongiae sp. nov., isolated from a marine sponge.</title>
        <authorList>
            <person name="Zhuang L."/>
            <person name="Luo L."/>
        </authorList>
    </citation>
    <scope>NUCLEOTIDE SEQUENCE [LARGE SCALE GENOMIC DNA]</scope>
    <source>
        <strain evidence="2 3">HN-E21</strain>
    </source>
</reference>
<dbReference type="AlphaFoldDB" id="A0A3A8B8F2"/>
<protein>
    <submittedName>
        <fullName evidence="2">Alpha/beta hydrolase</fullName>
    </submittedName>
</protein>
<gene>
    <name evidence="2" type="ORF">D6850_11720</name>
</gene>
<dbReference type="PANTHER" id="PTHR43689:SF8">
    <property type="entry name" value="ALPHA_BETA-HYDROLASES SUPERFAMILY PROTEIN"/>
    <property type="match status" value="1"/>
</dbReference>
<dbReference type="OrthoDB" id="9804723at2"/>
<organism evidence="2 3">
    <name type="scientific">Roseovarius spongiae</name>
    <dbReference type="NCBI Taxonomy" id="2320272"/>
    <lineage>
        <taxon>Bacteria</taxon>
        <taxon>Pseudomonadati</taxon>
        <taxon>Pseudomonadota</taxon>
        <taxon>Alphaproteobacteria</taxon>
        <taxon>Rhodobacterales</taxon>
        <taxon>Roseobacteraceae</taxon>
        <taxon>Roseovarius</taxon>
    </lineage>
</organism>
<dbReference type="InterPro" id="IPR000639">
    <property type="entry name" value="Epox_hydrolase-like"/>
</dbReference>
<keyword evidence="3" id="KW-1185">Reference proteome</keyword>
<dbReference type="PRINTS" id="PR00111">
    <property type="entry name" value="ABHYDROLASE"/>
</dbReference>
<dbReference type="PANTHER" id="PTHR43689">
    <property type="entry name" value="HYDROLASE"/>
    <property type="match status" value="1"/>
</dbReference>